<evidence type="ECO:0000313" key="3">
    <source>
        <dbReference type="Proteomes" id="UP000494206"/>
    </source>
</evidence>
<gene>
    <name evidence="2" type="ORF">CBOVIS_LOCUS166</name>
</gene>
<feature type="compositionally biased region" description="Basic and acidic residues" evidence="1">
    <location>
        <begin position="54"/>
        <end position="69"/>
    </location>
</feature>
<feature type="region of interest" description="Disordered" evidence="1">
    <location>
        <begin position="52"/>
        <end position="75"/>
    </location>
</feature>
<comment type="caution">
    <text evidence="2">The sequence shown here is derived from an EMBL/GenBank/DDBJ whole genome shotgun (WGS) entry which is preliminary data.</text>
</comment>
<protein>
    <submittedName>
        <fullName evidence="2">Uncharacterized protein</fullName>
    </submittedName>
</protein>
<sequence length="75" mass="8341">MAPKHSKRSQKLALDPNQFANLLQEVAGQLPAGVQLDDSVLKALKEATNSHLNEIMKEKKSEDKKENAENQKTQS</sequence>
<evidence type="ECO:0000256" key="1">
    <source>
        <dbReference type="SAM" id="MobiDB-lite"/>
    </source>
</evidence>
<organism evidence="2 3">
    <name type="scientific">Caenorhabditis bovis</name>
    <dbReference type="NCBI Taxonomy" id="2654633"/>
    <lineage>
        <taxon>Eukaryota</taxon>
        <taxon>Metazoa</taxon>
        <taxon>Ecdysozoa</taxon>
        <taxon>Nematoda</taxon>
        <taxon>Chromadorea</taxon>
        <taxon>Rhabditida</taxon>
        <taxon>Rhabditina</taxon>
        <taxon>Rhabditomorpha</taxon>
        <taxon>Rhabditoidea</taxon>
        <taxon>Rhabditidae</taxon>
        <taxon>Peloderinae</taxon>
        <taxon>Caenorhabditis</taxon>
    </lineage>
</organism>
<dbReference type="AlphaFoldDB" id="A0A8S1E7Q6"/>
<evidence type="ECO:0000313" key="2">
    <source>
        <dbReference type="EMBL" id="CAB3396641.1"/>
    </source>
</evidence>
<name>A0A8S1E7Q6_9PELO</name>
<accession>A0A8S1E7Q6</accession>
<proteinExistence type="predicted"/>
<dbReference type="Proteomes" id="UP000494206">
    <property type="component" value="Unassembled WGS sequence"/>
</dbReference>
<dbReference type="EMBL" id="CADEPM010000001">
    <property type="protein sequence ID" value="CAB3396641.1"/>
    <property type="molecule type" value="Genomic_DNA"/>
</dbReference>
<reference evidence="2 3" key="1">
    <citation type="submission" date="2020-04" db="EMBL/GenBank/DDBJ databases">
        <authorList>
            <person name="Laetsch R D."/>
            <person name="Stevens L."/>
            <person name="Kumar S."/>
            <person name="Blaxter L. M."/>
        </authorList>
    </citation>
    <scope>NUCLEOTIDE SEQUENCE [LARGE SCALE GENOMIC DNA]</scope>
</reference>
<dbReference type="OrthoDB" id="10495271at2759"/>
<keyword evidence="3" id="KW-1185">Reference proteome</keyword>